<dbReference type="SUPFAM" id="SSF52218">
    <property type="entry name" value="Flavoproteins"/>
    <property type="match status" value="1"/>
</dbReference>
<dbReference type="Proteomes" id="UP000829069">
    <property type="component" value="Chromosome"/>
</dbReference>
<keyword evidence="3" id="KW-1185">Reference proteome</keyword>
<dbReference type="RefSeq" id="WP_241913526.1">
    <property type="nucleotide sequence ID" value="NZ_CP093326.1"/>
</dbReference>
<reference evidence="2 3" key="1">
    <citation type="submission" date="2022-03" db="EMBL/GenBank/DDBJ databases">
        <title>Isotopic signatures of nitrous oxide derived from detoxification processes.</title>
        <authorList>
            <person name="Behrendt U."/>
            <person name="Buchen C."/>
            <person name="Well R."/>
            <person name="Ulrich A."/>
            <person name="Rohe L."/>
            <person name="Kolb S."/>
            <person name="Schloter M."/>
            <person name="Horn M.A."/>
            <person name="Augustin J."/>
        </authorList>
    </citation>
    <scope>NUCLEOTIDE SEQUENCE [LARGE SCALE GENOMIC DNA]</scope>
    <source>
        <strain evidence="2 3">S4-C24</strain>
    </source>
</reference>
<dbReference type="PROSITE" id="PS50902">
    <property type="entry name" value="FLAVODOXIN_LIKE"/>
    <property type="match status" value="1"/>
</dbReference>
<accession>A0ABY3W7N9</accession>
<organism evidence="2 3">
    <name type="scientific">Arthrobacter sulfonylureivorans</name>
    <dbReference type="NCBI Taxonomy" id="2486855"/>
    <lineage>
        <taxon>Bacteria</taxon>
        <taxon>Bacillati</taxon>
        <taxon>Actinomycetota</taxon>
        <taxon>Actinomycetes</taxon>
        <taxon>Micrococcales</taxon>
        <taxon>Micrococcaceae</taxon>
        <taxon>Arthrobacter</taxon>
    </lineage>
</organism>
<evidence type="ECO:0000259" key="1">
    <source>
        <dbReference type="PROSITE" id="PS50902"/>
    </source>
</evidence>
<dbReference type="InterPro" id="IPR052200">
    <property type="entry name" value="Protoporphyrinogen_IX_DH"/>
</dbReference>
<dbReference type="InterPro" id="IPR026816">
    <property type="entry name" value="Flavodoxin_dom"/>
</dbReference>
<dbReference type="InterPro" id="IPR029039">
    <property type="entry name" value="Flavoprotein-like_sf"/>
</dbReference>
<dbReference type="EMBL" id="CP093326">
    <property type="protein sequence ID" value="UNK45260.1"/>
    <property type="molecule type" value="Genomic_DNA"/>
</dbReference>
<dbReference type="PANTHER" id="PTHR38030:SF2">
    <property type="entry name" value="PROTOPORPHYRINOGEN IX DEHYDROGENASE [QUINONE]"/>
    <property type="match status" value="1"/>
</dbReference>
<gene>
    <name evidence="2" type="ORF">MNQ99_15155</name>
</gene>
<dbReference type="Pfam" id="PF12724">
    <property type="entry name" value="Flavodoxin_5"/>
    <property type="match status" value="1"/>
</dbReference>
<dbReference type="PANTHER" id="PTHR38030">
    <property type="entry name" value="PROTOPORPHYRINOGEN IX DEHYDROGENASE [MENAQUINONE]"/>
    <property type="match status" value="1"/>
</dbReference>
<protein>
    <submittedName>
        <fullName evidence="2">Flavodoxin</fullName>
    </submittedName>
</protein>
<name>A0ABY3W7N9_9MICC</name>
<dbReference type="Gene3D" id="3.40.50.360">
    <property type="match status" value="1"/>
</dbReference>
<dbReference type="InterPro" id="IPR008254">
    <property type="entry name" value="Flavodoxin/NO_synth"/>
</dbReference>
<feature type="domain" description="Flavodoxin-like" evidence="1">
    <location>
        <begin position="3"/>
        <end position="140"/>
    </location>
</feature>
<evidence type="ECO:0000313" key="3">
    <source>
        <dbReference type="Proteomes" id="UP000829069"/>
    </source>
</evidence>
<sequence>MRVLIGHASAHGSTREIALRIAGVLKQEGLAVDALPISRLGVLDGYDAAVLGSAIHQQAWLPEAMAFVQRHASELVARPVWLFSVGMSASLPPAVRTSASKAQDRRLAGALRDLVRPRGHRLFSGVAREEDFPRWTSVLFRLVGARFGDFRDWDQIEDWAREIAHDVRSARLQASAES</sequence>
<proteinExistence type="predicted"/>
<evidence type="ECO:0000313" key="2">
    <source>
        <dbReference type="EMBL" id="UNK45260.1"/>
    </source>
</evidence>